<accession>A0A816LEH8</accession>
<reference evidence="1" key="1">
    <citation type="submission" date="2021-01" db="EMBL/GenBank/DDBJ databases">
        <authorList>
            <consortium name="Genoscope - CEA"/>
            <person name="William W."/>
        </authorList>
    </citation>
    <scope>NUCLEOTIDE SEQUENCE</scope>
</reference>
<dbReference type="AlphaFoldDB" id="A0A816LEH8"/>
<sequence>MVRLVRVVKSQWSKSQQGVWRFVQDQSVFREDIVLGDTSTIDELNRLVRGVFNLPPRHRC</sequence>
<evidence type="ECO:0000313" key="1">
    <source>
        <dbReference type="EMBL" id="CAF1930166.1"/>
    </source>
</evidence>
<organism evidence="1">
    <name type="scientific">Brassica napus</name>
    <name type="common">Rape</name>
    <dbReference type="NCBI Taxonomy" id="3708"/>
    <lineage>
        <taxon>Eukaryota</taxon>
        <taxon>Viridiplantae</taxon>
        <taxon>Streptophyta</taxon>
        <taxon>Embryophyta</taxon>
        <taxon>Tracheophyta</taxon>
        <taxon>Spermatophyta</taxon>
        <taxon>Magnoliopsida</taxon>
        <taxon>eudicotyledons</taxon>
        <taxon>Gunneridae</taxon>
        <taxon>Pentapetalae</taxon>
        <taxon>rosids</taxon>
        <taxon>malvids</taxon>
        <taxon>Brassicales</taxon>
        <taxon>Brassicaceae</taxon>
        <taxon>Brassiceae</taxon>
        <taxon>Brassica</taxon>
    </lineage>
</organism>
<gene>
    <name evidence="1" type="ORF">DARMORV10_C05P37180.1</name>
</gene>
<dbReference type="EMBL" id="HG994369">
    <property type="protein sequence ID" value="CAF1930166.1"/>
    <property type="molecule type" value="Genomic_DNA"/>
</dbReference>
<dbReference type="Proteomes" id="UP001295469">
    <property type="component" value="Chromosome C05"/>
</dbReference>
<protein>
    <submittedName>
        <fullName evidence="1">(rape) hypothetical protein</fullName>
    </submittedName>
</protein>
<name>A0A816LEH8_BRANA</name>
<proteinExistence type="predicted"/>